<evidence type="ECO:0000313" key="7">
    <source>
        <dbReference type="Proteomes" id="UP000238823"/>
    </source>
</evidence>
<dbReference type="OrthoDB" id="9784484at2"/>
<evidence type="ECO:0000259" key="5">
    <source>
        <dbReference type="Pfam" id="PF25954"/>
    </source>
</evidence>
<feature type="domain" description="CusB-like beta-barrel" evidence="5">
    <location>
        <begin position="244"/>
        <end position="286"/>
    </location>
</feature>
<proteinExistence type="inferred from homology"/>
<sequence length="395" mass="41568">MRYIIAIVGLLLLVGGLALVKASQISMLMGLGETMAQAGPPPEAVSTAPATVETWASSLHTVGTVASVRGVEISGEVPGVVVRIAFESGELVSEGDVLVELDSRVERAQLTAAQVTRDLALTTARRSRELDAAGVETKAQLDADESAVRQASAQIEVLRAQIARKTIRAPFSGRLGIRDVNLGQYLGAGVPITTLEAVDGAYVDFDLPQHDQRDLSTGLTVRLSIEGAGEGTREGTSEGEREGESEGTIVAIEPSVDPSTRMVSVRALAANEQGALKPGMFVHVEVVLAGQREVVSVPLTAIVYAPYGDSVFVVEDPVEPLPTPTTPTGAPVKLARQQFVQLGERRGDFVAVLDGVEAGQEIVIGGAFKLRNNAPVFVNNTPVIEAELEPTPSNR</sequence>
<dbReference type="InterPro" id="IPR058625">
    <property type="entry name" value="MdtA-like_BSH"/>
</dbReference>
<dbReference type="Pfam" id="PF25917">
    <property type="entry name" value="BSH_RND"/>
    <property type="match status" value="1"/>
</dbReference>
<dbReference type="PANTHER" id="PTHR30469:SF11">
    <property type="entry name" value="BLL4320 PROTEIN"/>
    <property type="match status" value="1"/>
</dbReference>
<evidence type="ECO:0000256" key="3">
    <source>
        <dbReference type="SAM" id="MobiDB-lite"/>
    </source>
</evidence>
<dbReference type="GO" id="GO:0015562">
    <property type="term" value="F:efflux transmembrane transporter activity"/>
    <property type="evidence" value="ECO:0007669"/>
    <property type="project" value="TreeGrafter"/>
</dbReference>
<dbReference type="AlphaFoldDB" id="A0A2S9YMW4"/>
<dbReference type="NCBIfam" id="TIGR01730">
    <property type="entry name" value="RND_mfp"/>
    <property type="match status" value="1"/>
</dbReference>
<keyword evidence="2" id="KW-0175">Coiled coil</keyword>
<dbReference type="InterPro" id="IPR006143">
    <property type="entry name" value="RND_pump_MFP"/>
</dbReference>
<dbReference type="GO" id="GO:1990281">
    <property type="term" value="C:efflux pump complex"/>
    <property type="evidence" value="ECO:0007669"/>
    <property type="project" value="TreeGrafter"/>
</dbReference>
<comment type="caution">
    <text evidence="6">The sequence shown here is derived from an EMBL/GenBank/DDBJ whole genome shotgun (WGS) entry which is preliminary data.</text>
</comment>
<organism evidence="6 7">
    <name type="scientific">Enhygromyxa salina</name>
    <dbReference type="NCBI Taxonomy" id="215803"/>
    <lineage>
        <taxon>Bacteria</taxon>
        <taxon>Pseudomonadati</taxon>
        <taxon>Myxococcota</taxon>
        <taxon>Polyangia</taxon>
        <taxon>Nannocystales</taxon>
        <taxon>Nannocystaceae</taxon>
        <taxon>Enhygromyxa</taxon>
    </lineage>
</organism>
<dbReference type="EMBL" id="PVNL01000074">
    <property type="protein sequence ID" value="PRQ06427.1"/>
    <property type="molecule type" value="Genomic_DNA"/>
</dbReference>
<dbReference type="Pfam" id="PF25954">
    <property type="entry name" value="Beta-barrel_RND_2"/>
    <property type="match status" value="1"/>
</dbReference>
<dbReference type="InterPro" id="IPR058792">
    <property type="entry name" value="Beta-barrel_RND_2"/>
</dbReference>
<dbReference type="Gene3D" id="2.40.50.100">
    <property type="match status" value="1"/>
</dbReference>
<evidence type="ECO:0000256" key="2">
    <source>
        <dbReference type="SAM" id="Coils"/>
    </source>
</evidence>
<dbReference type="SUPFAM" id="SSF111369">
    <property type="entry name" value="HlyD-like secretion proteins"/>
    <property type="match status" value="1"/>
</dbReference>
<protein>
    <submittedName>
        <fullName evidence="6">Solvent efflux pump periplasmic linker SrpA</fullName>
    </submittedName>
</protein>
<comment type="similarity">
    <text evidence="1">Belongs to the membrane fusion protein (MFP) (TC 8.A.1) family.</text>
</comment>
<evidence type="ECO:0000313" key="6">
    <source>
        <dbReference type="EMBL" id="PRQ06427.1"/>
    </source>
</evidence>
<evidence type="ECO:0000259" key="4">
    <source>
        <dbReference type="Pfam" id="PF25917"/>
    </source>
</evidence>
<reference evidence="6 7" key="1">
    <citation type="submission" date="2018-03" db="EMBL/GenBank/DDBJ databases">
        <title>Draft Genome Sequences of the Obligatory Marine Myxobacteria Enhygromyxa salina SWB007.</title>
        <authorList>
            <person name="Poehlein A."/>
            <person name="Moghaddam J.A."/>
            <person name="Harms H."/>
            <person name="Alanjari M."/>
            <person name="Koenig G.M."/>
            <person name="Daniel R."/>
            <person name="Schaeberle T.F."/>
        </authorList>
    </citation>
    <scope>NUCLEOTIDE SEQUENCE [LARGE SCALE GENOMIC DNA]</scope>
    <source>
        <strain evidence="6 7">SWB007</strain>
    </source>
</reference>
<dbReference type="PANTHER" id="PTHR30469">
    <property type="entry name" value="MULTIDRUG RESISTANCE PROTEIN MDTA"/>
    <property type="match status" value="1"/>
</dbReference>
<feature type="coiled-coil region" evidence="2">
    <location>
        <begin position="98"/>
        <end position="168"/>
    </location>
</feature>
<accession>A0A2S9YMW4</accession>
<dbReference type="Gene3D" id="2.40.420.20">
    <property type="match status" value="1"/>
</dbReference>
<name>A0A2S9YMW4_9BACT</name>
<feature type="domain" description="Multidrug resistance protein MdtA-like barrel-sandwich hybrid" evidence="4">
    <location>
        <begin position="70"/>
        <end position="189"/>
    </location>
</feature>
<feature type="region of interest" description="Disordered" evidence="3">
    <location>
        <begin position="226"/>
        <end position="246"/>
    </location>
</feature>
<feature type="compositionally biased region" description="Basic and acidic residues" evidence="3">
    <location>
        <begin position="231"/>
        <end position="244"/>
    </location>
</feature>
<dbReference type="Proteomes" id="UP000238823">
    <property type="component" value="Unassembled WGS sequence"/>
</dbReference>
<evidence type="ECO:0000256" key="1">
    <source>
        <dbReference type="ARBA" id="ARBA00009477"/>
    </source>
</evidence>
<dbReference type="Gene3D" id="1.10.287.470">
    <property type="entry name" value="Helix hairpin bin"/>
    <property type="match status" value="1"/>
</dbReference>
<dbReference type="Gene3D" id="2.40.30.170">
    <property type="match status" value="1"/>
</dbReference>
<dbReference type="RefSeq" id="WP_106090723.1">
    <property type="nucleotide sequence ID" value="NZ_PVNL01000074.1"/>
</dbReference>
<gene>
    <name evidence="6" type="primary">srpA</name>
    <name evidence="6" type="ORF">ENSA7_37460</name>
</gene>